<dbReference type="Pfam" id="PF00567">
    <property type="entry name" value="TUDOR"/>
    <property type="match status" value="2"/>
</dbReference>
<evidence type="ECO:0000256" key="1">
    <source>
        <dbReference type="SAM" id="MobiDB-lite"/>
    </source>
</evidence>
<comment type="caution">
    <text evidence="3">The sequence shown here is derived from an EMBL/GenBank/DDBJ whole genome shotgun (WGS) entry which is preliminary data.</text>
</comment>
<dbReference type="Proteomes" id="UP001175271">
    <property type="component" value="Unassembled WGS sequence"/>
</dbReference>
<feature type="compositionally biased region" description="Basic and acidic residues" evidence="1">
    <location>
        <begin position="336"/>
        <end position="353"/>
    </location>
</feature>
<evidence type="ECO:0000259" key="2">
    <source>
        <dbReference type="Pfam" id="PF00567"/>
    </source>
</evidence>
<dbReference type="Gene3D" id="2.30.30.140">
    <property type="match status" value="2"/>
</dbReference>
<keyword evidence="4" id="KW-1185">Reference proteome</keyword>
<sequence length="577" mass="63627">MTTLSVVRDCSGGSAPRALEVDTSDEMEEIRELLYGLINEEFPAGVRSDFLQKTYEKKYSDVALGPKLPSNWLEQIEHSEEFELQRRGHLILVYTRQRDLPEPIDVTQIVTPLKATALNLSASHAKTTIASSQACKLYKASVTSFGAATLCTIAWASDAFDKFAISPREDILHGVWNLKVAMKEHFSDGSIDEASADAVPQPGNLYAVKEKDFWYRVEVLSIVGAEFAMVFFVDRGAVARVGQKEVLPLNAKFTDAVKWPAFFLPSMLSMSARLESKFVDSCRGAISSGDGAKCEVSGVVSVGVIFKVRFMRFDDASRRFLVDLVEDSLVVVEKRPDSGASRHSDSAVDDRKNSTVSLSSAPPRSSSAGGTALPAFEPLVAKEMVTGRPFAVSILYMEDPDNISVRPCSLDPIPEYMYNSLSRDWETLPPLAESDVIGGSLYIAKTKHGFERVRAVRSEEGLWRVFAIDIGAYEEVAVADLKALTTVGSFMKVMMLKCRLDGLIPNSPEEKWPDNSRTVLADIARSAKKVQLVPVGEWAKWSCEDSLIPVPYVTCRLEVDNVDVSRLLVDRGVALQR</sequence>
<organism evidence="3 4">
    <name type="scientific">Steinernema hermaphroditum</name>
    <dbReference type="NCBI Taxonomy" id="289476"/>
    <lineage>
        <taxon>Eukaryota</taxon>
        <taxon>Metazoa</taxon>
        <taxon>Ecdysozoa</taxon>
        <taxon>Nematoda</taxon>
        <taxon>Chromadorea</taxon>
        <taxon>Rhabditida</taxon>
        <taxon>Tylenchina</taxon>
        <taxon>Panagrolaimomorpha</taxon>
        <taxon>Strongyloidoidea</taxon>
        <taxon>Steinernematidae</taxon>
        <taxon>Steinernema</taxon>
    </lineage>
</organism>
<dbReference type="GO" id="GO:0005737">
    <property type="term" value="C:cytoplasm"/>
    <property type="evidence" value="ECO:0007669"/>
    <property type="project" value="UniProtKB-ARBA"/>
</dbReference>
<dbReference type="CDD" id="cd20379">
    <property type="entry name" value="Tudor_dTUD-like"/>
    <property type="match status" value="1"/>
</dbReference>
<dbReference type="SUPFAM" id="SSF63748">
    <property type="entry name" value="Tudor/PWWP/MBT"/>
    <property type="match status" value="2"/>
</dbReference>
<accession>A0AA39I457</accession>
<dbReference type="InterPro" id="IPR002999">
    <property type="entry name" value="Tudor"/>
</dbReference>
<evidence type="ECO:0000313" key="4">
    <source>
        <dbReference type="Proteomes" id="UP001175271"/>
    </source>
</evidence>
<dbReference type="AlphaFoldDB" id="A0AA39I457"/>
<name>A0AA39I457_9BILA</name>
<feature type="region of interest" description="Disordered" evidence="1">
    <location>
        <begin position="336"/>
        <end position="370"/>
    </location>
</feature>
<feature type="compositionally biased region" description="Low complexity" evidence="1">
    <location>
        <begin position="354"/>
        <end position="370"/>
    </location>
</feature>
<feature type="domain" description="Tudor" evidence="2">
    <location>
        <begin position="177"/>
        <end position="255"/>
    </location>
</feature>
<gene>
    <name evidence="3" type="ORF">QR680_013032</name>
</gene>
<protein>
    <recommendedName>
        <fullName evidence="2">Tudor domain-containing protein</fullName>
    </recommendedName>
</protein>
<dbReference type="Gene3D" id="2.40.50.90">
    <property type="match status" value="1"/>
</dbReference>
<feature type="domain" description="Tudor" evidence="2">
    <location>
        <begin position="387"/>
        <end position="502"/>
    </location>
</feature>
<evidence type="ECO:0000313" key="3">
    <source>
        <dbReference type="EMBL" id="KAK0417475.1"/>
    </source>
</evidence>
<dbReference type="InterPro" id="IPR035437">
    <property type="entry name" value="SNase_OB-fold_sf"/>
</dbReference>
<reference evidence="3" key="1">
    <citation type="submission" date="2023-06" db="EMBL/GenBank/DDBJ databases">
        <title>Genomic analysis of the entomopathogenic nematode Steinernema hermaphroditum.</title>
        <authorList>
            <person name="Schwarz E.M."/>
            <person name="Heppert J.K."/>
            <person name="Baniya A."/>
            <person name="Schwartz H.T."/>
            <person name="Tan C.-H."/>
            <person name="Antoshechkin I."/>
            <person name="Sternberg P.W."/>
            <person name="Goodrich-Blair H."/>
            <person name="Dillman A.R."/>
        </authorList>
    </citation>
    <scope>NUCLEOTIDE SEQUENCE</scope>
    <source>
        <strain evidence="3">PS9179</strain>
        <tissue evidence="3">Whole animal</tissue>
    </source>
</reference>
<dbReference type="EMBL" id="JAUCMV010000002">
    <property type="protein sequence ID" value="KAK0417475.1"/>
    <property type="molecule type" value="Genomic_DNA"/>
</dbReference>
<proteinExistence type="predicted"/>